<proteinExistence type="inferred from homology"/>
<keyword evidence="9 13" id="KW-0472">Membrane</keyword>
<dbReference type="PANTHER" id="PTHR11984">
    <property type="entry name" value="CONNEXIN"/>
    <property type="match status" value="1"/>
</dbReference>
<reference evidence="16" key="1">
    <citation type="submission" date="2023-06" db="EMBL/GenBank/DDBJ databases">
        <title>Male Hemibagrus guttatus genome.</title>
        <authorList>
            <person name="Bian C."/>
        </authorList>
    </citation>
    <scope>NUCLEOTIDE SEQUENCE</scope>
    <source>
        <strain evidence="16">Male_cb2023</strain>
        <tissue evidence="16">Muscle</tissue>
    </source>
</reference>
<evidence type="ECO:0000256" key="6">
    <source>
        <dbReference type="ARBA" id="ARBA00022868"/>
    </source>
</evidence>
<gene>
    <name evidence="16" type="ORF">QTP70_007925</name>
</gene>
<name>A0AAE0V548_9TELE</name>
<dbReference type="InterPro" id="IPR002266">
    <property type="entry name" value="Connexin50"/>
</dbReference>
<keyword evidence="4" id="KW-1003">Cell membrane</keyword>
<dbReference type="EMBL" id="JAUCMX010000006">
    <property type="protein sequence ID" value="KAK3542951.1"/>
    <property type="molecule type" value="Genomic_DNA"/>
</dbReference>
<evidence type="ECO:0000256" key="10">
    <source>
        <dbReference type="ARBA" id="ARBA00023157"/>
    </source>
</evidence>
<comment type="caution">
    <text evidence="16">The sequence shown here is derived from an EMBL/GenBank/DDBJ whole genome shotgun (WGS) entry which is preliminary data.</text>
</comment>
<dbReference type="Pfam" id="PF00029">
    <property type="entry name" value="Connexin"/>
    <property type="match status" value="1"/>
</dbReference>
<dbReference type="PROSITE" id="PS00407">
    <property type="entry name" value="CONNEXINS_1"/>
    <property type="match status" value="1"/>
</dbReference>
<dbReference type="InterPro" id="IPR038359">
    <property type="entry name" value="Connexin_N_sf"/>
</dbReference>
<feature type="transmembrane region" description="Helical" evidence="13">
    <location>
        <begin position="20"/>
        <end position="41"/>
    </location>
</feature>
<dbReference type="PROSITE" id="PS00408">
    <property type="entry name" value="CONNEXINS_2"/>
    <property type="match status" value="1"/>
</dbReference>
<evidence type="ECO:0000313" key="16">
    <source>
        <dbReference type="EMBL" id="KAK3542951.1"/>
    </source>
</evidence>
<dbReference type="Proteomes" id="UP001274896">
    <property type="component" value="Unassembled WGS sequence"/>
</dbReference>
<dbReference type="PANTHER" id="PTHR11984:SF19">
    <property type="entry name" value="GAP JUNCTION ALPHA-8 PROTEIN"/>
    <property type="match status" value="1"/>
</dbReference>
<evidence type="ECO:0000256" key="12">
    <source>
        <dbReference type="RuleBase" id="RU000630"/>
    </source>
</evidence>
<evidence type="ECO:0000256" key="3">
    <source>
        <dbReference type="ARBA" id="ARBA00006589"/>
    </source>
</evidence>
<dbReference type="InterPro" id="IPR013092">
    <property type="entry name" value="Connexin_N"/>
</dbReference>
<evidence type="ECO:0000256" key="13">
    <source>
        <dbReference type="SAM" id="Phobius"/>
    </source>
</evidence>
<keyword evidence="7" id="KW-0965">Cell junction</keyword>
<dbReference type="GO" id="GO:0005243">
    <property type="term" value="F:gap junction channel activity"/>
    <property type="evidence" value="ECO:0007669"/>
    <property type="project" value="TreeGrafter"/>
</dbReference>
<evidence type="ECO:0000259" key="14">
    <source>
        <dbReference type="SMART" id="SM00037"/>
    </source>
</evidence>
<organism evidence="16 17">
    <name type="scientific">Hemibagrus guttatus</name>
    <dbReference type="NCBI Taxonomy" id="175788"/>
    <lineage>
        <taxon>Eukaryota</taxon>
        <taxon>Metazoa</taxon>
        <taxon>Chordata</taxon>
        <taxon>Craniata</taxon>
        <taxon>Vertebrata</taxon>
        <taxon>Euteleostomi</taxon>
        <taxon>Actinopterygii</taxon>
        <taxon>Neopterygii</taxon>
        <taxon>Teleostei</taxon>
        <taxon>Ostariophysi</taxon>
        <taxon>Siluriformes</taxon>
        <taxon>Bagridae</taxon>
        <taxon>Hemibagrus</taxon>
    </lineage>
</organism>
<comment type="subunit">
    <text evidence="12">A connexon is composed of a hexamer of connexins.</text>
</comment>
<evidence type="ECO:0000256" key="4">
    <source>
        <dbReference type="ARBA" id="ARBA00022475"/>
    </source>
</evidence>
<dbReference type="Pfam" id="PF03509">
    <property type="entry name" value="Connexin50"/>
    <property type="match status" value="1"/>
</dbReference>
<feature type="domain" description="Connexin N-terminal" evidence="14">
    <location>
        <begin position="43"/>
        <end position="76"/>
    </location>
</feature>
<evidence type="ECO:0000256" key="2">
    <source>
        <dbReference type="ARBA" id="ARBA00004651"/>
    </source>
</evidence>
<accession>A0AAE0V548</accession>
<evidence type="ECO:0000313" key="17">
    <source>
        <dbReference type="Proteomes" id="UP001274896"/>
    </source>
</evidence>
<feature type="domain" description="Connexin cysteine-rich" evidence="15">
    <location>
        <begin position="168"/>
        <end position="234"/>
    </location>
</feature>
<evidence type="ECO:0000256" key="11">
    <source>
        <dbReference type="ARBA" id="ARBA00045956"/>
    </source>
</evidence>
<evidence type="ECO:0000256" key="5">
    <source>
        <dbReference type="ARBA" id="ARBA00022692"/>
    </source>
</evidence>
<dbReference type="FunFam" id="1.20.1440.80:FF:000002">
    <property type="entry name" value="Gap junction protein"/>
    <property type="match status" value="1"/>
</dbReference>
<dbReference type="InterPro" id="IPR000500">
    <property type="entry name" value="Connexin"/>
</dbReference>
<keyword evidence="17" id="KW-1185">Reference proteome</keyword>
<keyword evidence="6 12" id="KW-0303">Gap junction</keyword>
<evidence type="ECO:0000256" key="8">
    <source>
        <dbReference type="ARBA" id="ARBA00022989"/>
    </source>
</evidence>
<dbReference type="PRINTS" id="PR00206">
    <property type="entry name" value="CONNEXIN"/>
</dbReference>
<dbReference type="SMART" id="SM00037">
    <property type="entry name" value="CNX"/>
    <property type="match status" value="1"/>
</dbReference>
<evidence type="ECO:0000259" key="15">
    <source>
        <dbReference type="SMART" id="SM01089"/>
    </source>
</evidence>
<protein>
    <recommendedName>
        <fullName evidence="12">Gap junction protein</fullName>
    </recommendedName>
</protein>
<feature type="transmembrane region" description="Helical" evidence="13">
    <location>
        <begin position="211"/>
        <end position="229"/>
    </location>
</feature>
<dbReference type="GO" id="GO:1990349">
    <property type="term" value="P:gap junction-mediated intercellular transport"/>
    <property type="evidence" value="ECO:0007669"/>
    <property type="project" value="TreeGrafter"/>
</dbReference>
<keyword evidence="8 13" id="KW-1133">Transmembrane helix</keyword>
<comment type="function">
    <text evidence="11">Structural component of eye lens gap junctions. Gap junctions are dodecameric channels that connect the cytoplasm of adjoining cells. They are formed by the docking of two hexameric hemichannels, one from each cell membrane. Small molecules and ions diffuse from one cell to a neighboring cell via the central pore.</text>
</comment>
<sequence>MGDWSFLGNILEEVNEHSTVIGRIWLTVLFIFRILILGTAAEFVWGDEQSDYVCNTKQPGCENVCYDEAFPISHIRLWVLQIIFVSTPSLVYIGHAVHHVHMEEKCKERENAESRRQQEVNSKQLTVTADQGSVQMTKDASTDGSKNFRLEGTLLCTYICHIIFKTLFEVGFIVGQYFLYGFHILPLYKCSRWPCPNTVDCFVSRPTEKTIFIIFMLVVACVSLVLNFVEIIHLCLKKIHYEFCQTAPAQVETLVSPVRSLPFSLSPAFHKPKGYRQLEEERKEDEVAHIYPLAEAGLDEDQLLSLSQQVEQKRNNEVIVPTAPPMEESVMYDETIPAFTEVTKTFLELPPTEEEKNCREGDEVDTSILVIPLHVGLGKRSKKECMEETKIIGDAKQGDVAQPIEDLVRNDTVTDQQLDVESGQGGSEVDEGLENIEVIVEDPEKAEGLGVFGEVPGNTEEVVGVPENVEENVDVPENIEEVVKLPENVEAVVEIPENVKENLDSPENMEVLEVRENFKEVVELLENTEVVGVPENVEEILELLENVEDVVELPENIEAAVDVPENVEAAVDVPENVEAAVDVPENVENNVDVPENIEEILEVRENFEEVVEVPENIEVVGVPDYVEEALELLENVEAVVEVPENVEENVDVPENIKEDLEVSEKFEEIVGVPENIEAVVGIPENFEEVIELPENIDAVVHVPENFEEAIELPKNIDAVVHVPENFEEVIELPENGETIVDVPENVEEFVEVPENAEEVIKVLENIEAELPENVKEVVTENLMEVTDVQEKNDEIIKPPEKHDLVAEVPGNVDEFVIHENIEKLVKDPENTEKVVDEDLVDFHENIEKLAEDPENTEKFEELVELQTEYPVNKELTETEELTAETQSFSLDEEKAVDPLWKEKPLEVILSVGEEDVLREIKRSDILRDAEETLNLELNAERPKNENSSKVKSVEDCVSTKEVVDFTDAVETGKLFSNPEEVTGTGAQETVAGIKLFVGLRSHRASISRQLESGICGVRIQNHFGFKREK</sequence>
<dbReference type="InterPro" id="IPR017990">
    <property type="entry name" value="Connexin_CS"/>
</dbReference>
<keyword evidence="10" id="KW-1015">Disulfide bond</keyword>
<comment type="function">
    <text evidence="12">One gap junction consists of a cluster of closely packed pairs of transmembrane channels, the connexons, through which materials of low MW diffuse from one cell to a neighboring cell.</text>
</comment>
<comment type="similarity">
    <text evidence="3">Belongs to the connexin family. Alpha-type (group II) subfamily.</text>
</comment>
<dbReference type="GO" id="GO:0005922">
    <property type="term" value="C:connexin complex"/>
    <property type="evidence" value="ECO:0007669"/>
    <property type="project" value="InterPro"/>
</dbReference>
<keyword evidence="5 12" id="KW-0812">Transmembrane</keyword>
<dbReference type="Gene3D" id="1.20.1440.80">
    <property type="entry name" value="Gap junction channel protein cysteine-rich domain"/>
    <property type="match status" value="1"/>
</dbReference>
<evidence type="ECO:0000256" key="7">
    <source>
        <dbReference type="ARBA" id="ARBA00022949"/>
    </source>
</evidence>
<dbReference type="InterPro" id="IPR019570">
    <property type="entry name" value="Connexin_CCC"/>
</dbReference>
<comment type="subcellular location">
    <subcellularLocation>
        <location evidence="1">Cell junction</location>
        <location evidence="1">Gap junction</location>
    </subcellularLocation>
    <subcellularLocation>
        <location evidence="2 12">Cell membrane</location>
        <topology evidence="2 12">Multi-pass membrane protein</topology>
    </subcellularLocation>
</comment>
<dbReference type="GO" id="GO:0007267">
    <property type="term" value="P:cell-cell signaling"/>
    <property type="evidence" value="ECO:0007669"/>
    <property type="project" value="TreeGrafter"/>
</dbReference>
<dbReference type="AlphaFoldDB" id="A0AAE0V548"/>
<evidence type="ECO:0000256" key="9">
    <source>
        <dbReference type="ARBA" id="ARBA00023136"/>
    </source>
</evidence>
<dbReference type="SMART" id="SM01089">
    <property type="entry name" value="Connexin_CCC"/>
    <property type="match status" value="1"/>
</dbReference>
<evidence type="ECO:0000256" key="1">
    <source>
        <dbReference type="ARBA" id="ARBA00004610"/>
    </source>
</evidence>